<comment type="caution">
    <text evidence="1">The sequence shown here is derived from an EMBL/GenBank/DDBJ whole genome shotgun (WGS) entry which is preliminary data.</text>
</comment>
<evidence type="ECO:0000313" key="2">
    <source>
        <dbReference type="Proteomes" id="UP000824782"/>
    </source>
</evidence>
<protein>
    <submittedName>
        <fullName evidence="1">Uncharacterized protein</fullName>
    </submittedName>
</protein>
<accession>A0AAV6ZI08</accession>
<keyword evidence="2" id="KW-1185">Reference proteome</keyword>
<dbReference type="EMBL" id="WNYA01000826">
    <property type="protein sequence ID" value="KAG8547109.1"/>
    <property type="molecule type" value="Genomic_DNA"/>
</dbReference>
<dbReference type="AlphaFoldDB" id="A0AAV6ZI08"/>
<evidence type="ECO:0000313" key="1">
    <source>
        <dbReference type="EMBL" id="KAG8547109.1"/>
    </source>
</evidence>
<gene>
    <name evidence="1" type="ORF">GDO81_029074</name>
</gene>
<dbReference type="Proteomes" id="UP000824782">
    <property type="component" value="Unassembled WGS sequence"/>
</dbReference>
<sequence>MLKCNFYLVHIKPHQSNMCYWYDVRKKRQNNLNLIECRILTGLGVNLDVNIRNNNTLTVILTPKGSFGPEVRGDKWTSVPIVPQLTPALTRTVHN</sequence>
<name>A0AAV6ZI08_ENGPU</name>
<reference evidence="1" key="1">
    <citation type="thesis" date="2020" institute="ProQuest LLC" country="789 East Eisenhower Parkway, Ann Arbor, MI, USA">
        <title>Comparative Genomics and Chromosome Evolution.</title>
        <authorList>
            <person name="Mudd A.B."/>
        </authorList>
    </citation>
    <scope>NUCLEOTIDE SEQUENCE</scope>
    <source>
        <strain evidence="1">237g6f4</strain>
        <tissue evidence="1">Blood</tissue>
    </source>
</reference>
<proteinExistence type="predicted"/>
<organism evidence="1 2">
    <name type="scientific">Engystomops pustulosus</name>
    <name type="common">Tungara frog</name>
    <name type="synonym">Physalaemus pustulosus</name>
    <dbReference type="NCBI Taxonomy" id="76066"/>
    <lineage>
        <taxon>Eukaryota</taxon>
        <taxon>Metazoa</taxon>
        <taxon>Chordata</taxon>
        <taxon>Craniata</taxon>
        <taxon>Vertebrata</taxon>
        <taxon>Euteleostomi</taxon>
        <taxon>Amphibia</taxon>
        <taxon>Batrachia</taxon>
        <taxon>Anura</taxon>
        <taxon>Neobatrachia</taxon>
        <taxon>Hyloidea</taxon>
        <taxon>Leptodactylidae</taxon>
        <taxon>Leiuperinae</taxon>
        <taxon>Engystomops</taxon>
    </lineage>
</organism>